<gene>
    <name evidence="2" type="ORF">SAMN05421869_11977</name>
</gene>
<dbReference type="Proteomes" id="UP000199202">
    <property type="component" value="Unassembled WGS sequence"/>
</dbReference>
<sequence length="77" mass="8212">MLRRLLISAALAASTLLVTGAAQAAGPGACASAQRLAHGTTVTKQQCMWRGDCYYCYSYRTGRWDVQHCDGGGDLES</sequence>
<evidence type="ECO:0000256" key="1">
    <source>
        <dbReference type="SAM" id="SignalP"/>
    </source>
</evidence>
<keyword evidence="1" id="KW-0732">Signal</keyword>
<dbReference type="EMBL" id="FNDJ01000019">
    <property type="protein sequence ID" value="SDK81995.1"/>
    <property type="molecule type" value="Genomic_DNA"/>
</dbReference>
<name>A0A1G9F161_9ACTN</name>
<reference evidence="2 3" key="1">
    <citation type="submission" date="2016-10" db="EMBL/GenBank/DDBJ databases">
        <authorList>
            <person name="de Groot N.N."/>
        </authorList>
    </citation>
    <scope>NUCLEOTIDE SEQUENCE [LARGE SCALE GENOMIC DNA]</scope>
    <source>
        <strain evidence="2 3">CGMCC 4.6533</strain>
    </source>
</reference>
<feature type="signal peptide" evidence="1">
    <location>
        <begin position="1"/>
        <end position="24"/>
    </location>
</feature>
<feature type="chain" id="PRO_5011730224" evidence="1">
    <location>
        <begin position="25"/>
        <end position="77"/>
    </location>
</feature>
<dbReference type="STRING" id="633440.SAMN05421869_11977"/>
<evidence type="ECO:0000313" key="3">
    <source>
        <dbReference type="Proteomes" id="UP000199202"/>
    </source>
</evidence>
<keyword evidence="3" id="KW-1185">Reference proteome</keyword>
<organism evidence="2 3">
    <name type="scientific">Nonomuraea jiangxiensis</name>
    <dbReference type="NCBI Taxonomy" id="633440"/>
    <lineage>
        <taxon>Bacteria</taxon>
        <taxon>Bacillati</taxon>
        <taxon>Actinomycetota</taxon>
        <taxon>Actinomycetes</taxon>
        <taxon>Streptosporangiales</taxon>
        <taxon>Streptosporangiaceae</taxon>
        <taxon>Nonomuraea</taxon>
    </lineage>
</organism>
<accession>A0A1G9F161</accession>
<dbReference type="RefSeq" id="WP_090941728.1">
    <property type="nucleotide sequence ID" value="NZ_FNDJ01000019.1"/>
</dbReference>
<evidence type="ECO:0000313" key="2">
    <source>
        <dbReference type="EMBL" id="SDK81995.1"/>
    </source>
</evidence>
<protein>
    <submittedName>
        <fullName evidence="2">Uncharacterized protein</fullName>
    </submittedName>
</protein>
<proteinExistence type="predicted"/>
<dbReference type="AlphaFoldDB" id="A0A1G9F161"/>